<evidence type="ECO:0000313" key="3">
    <source>
        <dbReference type="Proteomes" id="UP000006352"/>
    </source>
</evidence>
<feature type="transmembrane region" description="Helical" evidence="1">
    <location>
        <begin position="115"/>
        <end position="143"/>
    </location>
</feature>
<dbReference type="Proteomes" id="UP000006352">
    <property type="component" value="Unassembled WGS sequence"/>
</dbReference>
<dbReference type="EMBL" id="HE797049">
    <property type="protein sequence ID" value="CCM01777.1"/>
    <property type="molecule type" value="Genomic_DNA"/>
</dbReference>
<sequence length="348" mass="39421">MDTSLSQVCATQTPSNPTLNWVYEERLECRPWRRNRFYVHLLPTRGVSTSNLRILPHTWPGNPAYLELSGDRCNHLILPESDRDVGYGINCCTDRRALGNWSGVTCFHIHTKATILMLGFSCMIVNWLNIGCAVTILLLWAVVSTLRVYAVSNRDWRLAIGTLILGLVPVMINIVYNAKTSFAPPPDLSSHFCQVITKLSPSVSNLCNLLVGHFPIFIVVTWYNTYESYQHPTRTATRTSLSRQLFRDGTLYFVLLLGMNVTQLILVLSGIFMAFGTFITMMMSVLISRFILDIRQIRIDSPEAPESIGTIFSCEERPHLVQSRLSSMIFRPSSIPCEDDHAPWMLDT</sequence>
<protein>
    <submittedName>
        <fullName evidence="2">Uncharacterized protein</fullName>
    </submittedName>
</protein>
<keyword evidence="1" id="KW-0812">Transmembrane</keyword>
<feature type="transmembrane region" description="Helical" evidence="1">
    <location>
        <begin position="245"/>
        <end position="265"/>
    </location>
</feature>
<keyword evidence="1" id="KW-1133">Transmembrane helix</keyword>
<dbReference type="HOGENOM" id="CLU_797032_0_0_1"/>
<keyword evidence="3" id="KW-1185">Reference proteome</keyword>
<gene>
    <name evidence="2" type="ORF">FIBRA_03844</name>
</gene>
<feature type="transmembrane region" description="Helical" evidence="1">
    <location>
        <begin position="271"/>
        <end position="292"/>
    </location>
</feature>
<name>J4HW76_9APHY</name>
<evidence type="ECO:0000256" key="1">
    <source>
        <dbReference type="SAM" id="Phobius"/>
    </source>
</evidence>
<reference evidence="2 3" key="1">
    <citation type="journal article" date="2012" name="Appl. Environ. Microbiol.">
        <title>Short-read sequencing for genomic analysis of the brown rot fungus Fibroporia radiculosa.</title>
        <authorList>
            <person name="Tang J.D."/>
            <person name="Perkins A.D."/>
            <person name="Sonstegard T.S."/>
            <person name="Schroeder S.G."/>
            <person name="Burgess S.C."/>
            <person name="Diehl S.V."/>
        </authorList>
    </citation>
    <scope>NUCLEOTIDE SEQUENCE [LARGE SCALE GENOMIC DNA]</scope>
    <source>
        <strain evidence="2 3">TFFH 294</strain>
    </source>
</reference>
<feature type="transmembrane region" description="Helical" evidence="1">
    <location>
        <begin position="155"/>
        <end position="176"/>
    </location>
</feature>
<dbReference type="OrthoDB" id="2804213at2759"/>
<dbReference type="InParanoid" id="J4HW76"/>
<dbReference type="AlphaFoldDB" id="J4HW76"/>
<evidence type="ECO:0000313" key="2">
    <source>
        <dbReference type="EMBL" id="CCM01777.1"/>
    </source>
</evidence>
<feature type="transmembrane region" description="Helical" evidence="1">
    <location>
        <begin position="203"/>
        <end position="224"/>
    </location>
</feature>
<keyword evidence="1" id="KW-0472">Membrane</keyword>
<dbReference type="GeneID" id="24096688"/>
<organism evidence="2 3">
    <name type="scientific">Fibroporia radiculosa</name>
    <dbReference type="NCBI Taxonomy" id="599839"/>
    <lineage>
        <taxon>Eukaryota</taxon>
        <taxon>Fungi</taxon>
        <taxon>Dikarya</taxon>
        <taxon>Basidiomycota</taxon>
        <taxon>Agaricomycotina</taxon>
        <taxon>Agaricomycetes</taxon>
        <taxon>Polyporales</taxon>
        <taxon>Fibroporiaceae</taxon>
        <taxon>Fibroporia</taxon>
    </lineage>
</organism>
<accession>J4HW76</accession>
<proteinExistence type="predicted"/>
<dbReference type="RefSeq" id="XP_012181060.1">
    <property type="nucleotide sequence ID" value="XM_012325670.1"/>
</dbReference>